<proteinExistence type="predicted"/>
<dbReference type="EMBL" id="CM056742">
    <property type="protein sequence ID" value="KAJ8674655.1"/>
    <property type="molecule type" value="Genomic_DNA"/>
</dbReference>
<evidence type="ECO:0000313" key="2">
    <source>
        <dbReference type="Proteomes" id="UP001239111"/>
    </source>
</evidence>
<comment type="caution">
    <text evidence="1">The sequence shown here is derived from an EMBL/GenBank/DDBJ whole genome shotgun (WGS) entry which is preliminary data.</text>
</comment>
<organism evidence="1 2">
    <name type="scientific">Eretmocerus hayati</name>
    <dbReference type="NCBI Taxonomy" id="131215"/>
    <lineage>
        <taxon>Eukaryota</taxon>
        <taxon>Metazoa</taxon>
        <taxon>Ecdysozoa</taxon>
        <taxon>Arthropoda</taxon>
        <taxon>Hexapoda</taxon>
        <taxon>Insecta</taxon>
        <taxon>Pterygota</taxon>
        <taxon>Neoptera</taxon>
        <taxon>Endopterygota</taxon>
        <taxon>Hymenoptera</taxon>
        <taxon>Apocrita</taxon>
        <taxon>Proctotrupomorpha</taxon>
        <taxon>Chalcidoidea</taxon>
        <taxon>Aphelinidae</taxon>
        <taxon>Aphelininae</taxon>
        <taxon>Eretmocerus</taxon>
    </lineage>
</organism>
<gene>
    <name evidence="1" type="ORF">QAD02_010441</name>
</gene>
<evidence type="ECO:0000313" key="1">
    <source>
        <dbReference type="EMBL" id="KAJ8674655.1"/>
    </source>
</evidence>
<keyword evidence="2" id="KW-1185">Reference proteome</keyword>
<name>A0ACC2NYM7_9HYME</name>
<sequence>MLTDQWKSCTDGPPSTDQPRSLSPISPASKPHVPHRSKNKTTPTNSAKKLSTTHLTQGDISLKPNAKGNIKDGSPIDPSEIHEVGGDVTRLKLEKSNDQNERSSSPQSSDSRGCSPLYFTYEDYKMVMEESARPQVLNIKYNVSSNKESKQSSNERSNSPITENVVFKDVREEIYFRITTTDRPFEKCPEEWTNEKHYRSEDGPEEDSDSHIFEDYMDRNNRLIARPTLLFSEDLRSTDQDGGIPIKKTATRVRFLIEAPSTDTPDLDFDDDGTSYGAFVDRQLKQGSNSTVELVEVTDGEIAKCDDDSMKSILNEETSNTERDSVAIIEEIIPPSEDVTTSEPCELDGFCLEWDEDAEVYSPSLPPVIKKKIAEDTPLATKNVEKGESQDIRVRDEDKRSDSFIDRKSKCKDSLESVRCQEILNRKRILVDSSLYNIPNENTDGWRQFHYKEGNHSPLAQSFCDTTSECYDDDTIDERPEIETNQMNEKPDSDVEPVPQSVRRNSFLETMLDNDKQLPRSVSDIPPPNCRLITSRTKQSEARVDVRVNDKQKKDPIQHTGKSAGQVKGDVLSELLTNFSNIKLKPVNDNSTSFSNTGSHHVECDSFSSERKRESTNNLEKSAGSSQISRSESNETLLTHSGARAIVKETSYEERKDNDNKAIASSVSNQNLLEAVPIKPGSVKNFVKYYEIHTEISNIAKIEENLFKCRKISPVRDSNKNMVSDTSVKANKETKGPRLDAQSTKTHSSVQRKGLKNKKSEGATAENQNSPITSNKNVSPQKESCLKGSVASPKFERRKNVQFDSGCKVIDLRAEEVKTVDKNIPTSFPDEDNCKSKSSSATDDLGSKVALLGGLKESHHKELGRNAAVIQDQDPSEPEADCARRSGNRSPLHIPSTLPDQTIVFYCTL</sequence>
<accession>A0ACC2NYM7</accession>
<dbReference type="Proteomes" id="UP001239111">
    <property type="component" value="Chromosome 2"/>
</dbReference>
<reference evidence="1" key="1">
    <citation type="submission" date="2023-04" db="EMBL/GenBank/DDBJ databases">
        <title>A chromosome-level genome assembly of the parasitoid wasp Eretmocerus hayati.</title>
        <authorList>
            <person name="Zhong Y."/>
            <person name="Liu S."/>
            <person name="Liu Y."/>
        </authorList>
    </citation>
    <scope>NUCLEOTIDE SEQUENCE</scope>
    <source>
        <strain evidence="1">ZJU_SS_LIU_2023</strain>
    </source>
</reference>
<protein>
    <submittedName>
        <fullName evidence="1">Uncharacterized protein</fullName>
    </submittedName>
</protein>